<sequence>MKIIPSQKPSKIIPSSEDYEEPYPEFSDILQRQLSKEILIPSNEEYEEPNNDWKEDFLRNEKTTGQLPKQPEHLGISGAIAKAKKCRLSMRLERYPGPENGDLYTYVRKNVIKHFIHNIVQHRI</sequence>
<accession>A0A5N5T2G6</accession>
<dbReference type="AlphaFoldDB" id="A0A5N5T2G6"/>
<name>A0A5N5T2G6_9CRUS</name>
<organism evidence="2 3">
    <name type="scientific">Armadillidium nasatum</name>
    <dbReference type="NCBI Taxonomy" id="96803"/>
    <lineage>
        <taxon>Eukaryota</taxon>
        <taxon>Metazoa</taxon>
        <taxon>Ecdysozoa</taxon>
        <taxon>Arthropoda</taxon>
        <taxon>Crustacea</taxon>
        <taxon>Multicrustacea</taxon>
        <taxon>Malacostraca</taxon>
        <taxon>Eumalacostraca</taxon>
        <taxon>Peracarida</taxon>
        <taxon>Isopoda</taxon>
        <taxon>Oniscidea</taxon>
        <taxon>Crinocheta</taxon>
        <taxon>Armadillidiidae</taxon>
        <taxon>Armadillidium</taxon>
    </lineage>
</organism>
<evidence type="ECO:0000313" key="3">
    <source>
        <dbReference type="Proteomes" id="UP000326759"/>
    </source>
</evidence>
<feature type="non-terminal residue" evidence="2">
    <location>
        <position position="124"/>
    </location>
</feature>
<dbReference type="EMBL" id="SEYY01013090">
    <property type="protein sequence ID" value="KAB7500684.1"/>
    <property type="molecule type" value="Genomic_DNA"/>
</dbReference>
<evidence type="ECO:0000256" key="1">
    <source>
        <dbReference type="SAM" id="MobiDB-lite"/>
    </source>
</evidence>
<dbReference type="OrthoDB" id="10572842at2759"/>
<feature type="region of interest" description="Disordered" evidence="1">
    <location>
        <begin position="1"/>
        <end position="20"/>
    </location>
</feature>
<evidence type="ECO:0000313" key="2">
    <source>
        <dbReference type="EMBL" id="KAB7500684.1"/>
    </source>
</evidence>
<proteinExistence type="predicted"/>
<protein>
    <submittedName>
        <fullName evidence="2">Uncharacterized protein</fullName>
    </submittedName>
</protein>
<keyword evidence="3" id="KW-1185">Reference proteome</keyword>
<comment type="caution">
    <text evidence="2">The sequence shown here is derived from an EMBL/GenBank/DDBJ whole genome shotgun (WGS) entry which is preliminary data.</text>
</comment>
<reference evidence="2 3" key="1">
    <citation type="journal article" date="2019" name="PLoS Biol.">
        <title>Sex chromosomes control vertical transmission of feminizing Wolbachia symbionts in an isopod.</title>
        <authorList>
            <person name="Becking T."/>
            <person name="Chebbi M.A."/>
            <person name="Giraud I."/>
            <person name="Moumen B."/>
            <person name="Laverre T."/>
            <person name="Caubet Y."/>
            <person name="Peccoud J."/>
            <person name="Gilbert C."/>
            <person name="Cordaux R."/>
        </authorList>
    </citation>
    <scope>NUCLEOTIDE SEQUENCE [LARGE SCALE GENOMIC DNA]</scope>
    <source>
        <strain evidence="2">ANa2</strain>
        <tissue evidence="2">Whole body excluding digestive tract and cuticle</tissue>
    </source>
</reference>
<gene>
    <name evidence="2" type="ORF">Anas_09026</name>
</gene>
<feature type="compositionally biased region" description="Low complexity" evidence="1">
    <location>
        <begin position="1"/>
        <end position="16"/>
    </location>
</feature>
<dbReference type="Proteomes" id="UP000326759">
    <property type="component" value="Unassembled WGS sequence"/>
</dbReference>